<accession>A0A3D6BW66</accession>
<reference evidence="1 2" key="1">
    <citation type="journal article" date="2018" name="Nat. Biotechnol.">
        <title>A standardized bacterial taxonomy based on genome phylogeny substantially revises the tree of life.</title>
        <authorList>
            <person name="Parks D.H."/>
            <person name="Chuvochina M."/>
            <person name="Waite D.W."/>
            <person name="Rinke C."/>
            <person name="Skarshewski A."/>
            <person name="Chaumeil P.A."/>
            <person name="Hugenholtz P."/>
        </authorList>
    </citation>
    <scope>NUCLEOTIDE SEQUENCE [LARGE SCALE GENOMIC DNA]</scope>
    <source>
        <strain evidence="1">UBA10227</strain>
    </source>
</reference>
<proteinExistence type="predicted"/>
<gene>
    <name evidence="1" type="ORF">DHV22_18735</name>
</gene>
<protein>
    <recommendedName>
        <fullName evidence="3">DUF3164 domain-containing protein</fullName>
    </recommendedName>
</protein>
<dbReference type="InterPro" id="IPR021505">
    <property type="entry name" value="Phage_B3_Orf6"/>
</dbReference>
<evidence type="ECO:0000313" key="1">
    <source>
        <dbReference type="EMBL" id="HCY83473.1"/>
    </source>
</evidence>
<dbReference type="Pfam" id="PF11363">
    <property type="entry name" value="DUF3164"/>
    <property type="match status" value="1"/>
</dbReference>
<evidence type="ECO:0000313" key="2">
    <source>
        <dbReference type="Proteomes" id="UP000263268"/>
    </source>
</evidence>
<sequence>MNTENKTLDQCSPDELRAQLKRVEAKERAEQKRKKTEYEANRNHTVTVLLEQAMELHKNLKVFKGLVEEKMYEQAIKLNEYGLMRGNSKGGFSITNEADTFRIRRLRETNPTWDERSAKGVELIKDFLHDAVKKRAEKEFNLLMSFLEKNHAGDLEYQKVMILLSHEENYYDPRWKEGLRLVKESYKVVLKGFGYQFEIKTPEGKWETMSLNFSSL</sequence>
<evidence type="ECO:0008006" key="3">
    <source>
        <dbReference type="Google" id="ProtNLM"/>
    </source>
</evidence>
<comment type="caution">
    <text evidence="1">The sequence shown here is derived from an EMBL/GenBank/DDBJ whole genome shotgun (WGS) entry which is preliminary data.</text>
</comment>
<dbReference type="Proteomes" id="UP000263268">
    <property type="component" value="Unassembled WGS sequence"/>
</dbReference>
<dbReference type="EMBL" id="DPRK01000298">
    <property type="protein sequence ID" value="HCY83473.1"/>
    <property type="molecule type" value="Genomic_DNA"/>
</dbReference>
<dbReference type="AlphaFoldDB" id="A0A3D6BW66"/>
<name>A0A3D6BW66_9FLAO</name>
<organism evidence="1 2">
    <name type="scientific">Xanthomarina gelatinilytica</name>
    <dbReference type="NCBI Taxonomy" id="1137281"/>
    <lineage>
        <taxon>Bacteria</taxon>
        <taxon>Pseudomonadati</taxon>
        <taxon>Bacteroidota</taxon>
        <taxon>Flavobacteriia</taxon>
        <taxon>Flavobacteriales</taxon>
        <taxon>Flavobacteriaceae</taxon>
        <taxon>Xanthomarina</taxon>
    </lineage>
</organism>